<dbReference type="PROSITE" id="PS00138">
    <property type="entry name" value="SUBTILASE_SER"/>
    <property type="match status" value="1"/>
</dbReference>
<feature type="active site" description="Charge relay system" evidence="5">
    <location>
        <position position="218"/>
    </location>
</feature>
<evidence type="ECO:0000256" key="4">
    <source>
        <dbReference type="ARBA" id="ARBA00022825"/>
    </source>
</evidence>
<keyword evidence="9" id="KW-1185">Reference proteome</keyword>
<protein>
    <submittedName>
        <fullName evidence="8">S8 family serine peptidase</fullName>
    </submittedName>
</protein>
<evidence type="ECO:0000256" key="6">
    <source>
        <dbReference type="SAM" id="MobiDB-lite"/>
    </source>
</evidence>
<dbReference type="SUPFAM" id="SSF55486">
    <property type="entry name" value="Metalloproteases ('zincins'), catalytic domain"/>
    <property type="match status" value="1"/>
</dbReference>
<dbReference type="Proteomes" id="UP001064632">
    <property type="component" value="Chromosome"/>
</dbReference>
<evidence type="ECO:0000256" key="3">
    <source>
        <dbReference type="ARBA" id="ARBA00022801"/>
    </source>
</evidence>
<dbReference type="EMBL" id="CP104694">
    <property type="protein sequence ID" value="UXI70243.1"/>
    <property type="molecule type" value="Genomic_DNA"/>
</dbReference>
<sequence>MAKVHEVLVKVRGGKNGAGAQSLSATPGIRAEPILEVPARPADAAFGLAKKGSATWLRVTAEPASDNPWDNAHALLERQQGLGVAGGLGPIEAIEPDLEQQWPHGDSPGNESALALAAAKPQCTFDDQNAEGGRPKGPSVGWNLLDGFSALAQARARVGDKQAQIIIAHLDTGFDKAHATVPVNLMHALQRNFVAGDPPNDATDRTPDGLGFIRNRGHGTGTLSLLAGAQMANPSDPWKTFAAAIGGAPLARILPVRIADWVVRFRLGTMVQGIDYARTHGAHVLSMSMGGVSSRALVDAVNLAYDAGLLMVTAAGNNFAGTPTPRTVVFPARLHRVLAACGVMADGRAYTGLANRTMQGNFGPDEKMETALGAYTPNVPWAQIDCANLVDMDGAGTSAATPQIAAAAALWLAEHWDEVKKYPEPWMRVEAARHALFASARKSTAKMDLARTRKTIGNGVCNALAALDILPLPAAQLTKRPPAKASFSVANLLFGGGGVSLDAVSTAQKEMLALELTQIAQRVVEVDEAIDDPDRPPQTIPAAACSRYLEAALDHGQPSRLLRAFLERLVGRNRPSIPAAAPKSSGLARRPKPAVPPRRRLRVYALDPSLGKQIQSRQLNETVLTVPWDDMPTHEKDGPLTERRSRMEALQPGPVGEYLEVIDVDPASGKVYEPVDLNDPYLLAQDGLAPSEGNPQFHQQMVYAVAMTTIGHFERALGRSALWAPTGNNETRRLRIYPHGLRDENAYYSPQKKALLFGYFQSRSSGVDATAPGTMVFTCLSSDIIAHEMTHALLDGLHRRFEEPSNPDVIAFHEAFADIVALFQHFMITDLVRFEIGHAHGNLTAAKLLSGIAKQFGEGANRHGPLRDYVGAEVSNLVYADTKEPHARGSILVHAVYDAFLNVVSYRTADLIRIATNGTGVLAAGALHPDLVNRLTTETCETASYFLTMCIRALDYCPPVDITFGEYLRAIITADRDLVVEDRHGYRVAIMESFRKRGILPADVRTVSEETLSWGTFHDPTPVWLDRLVDAVDINFNRVLTRHEIFNLNRENCGNVSRKLSEIFAEDAERLREFGLMPGIRRYDELGKEVAVADGSTYQLCNTTFEVHNIRPARRIAPDGSHRTEIIAVITQRRPIPFDGKDVANGFFWFRGGATLVIDPRDNVREIRYSVLKNCASEDRLQRQRESMGASYLSPLRALYFGGDCRKSVAEPFALIHADREAHHG</sequence>
<dbReference type="CDD" id="cd00306">
    <property type="entry name" value="Peptidases_S8_S53"/>
    <property type="match status" value="1"/>
</dbReference>
<dbReference type="InterPro" id="IPR023828">
    <property type="entry name" value="Peptidase_S8_Ser-AS"/>
</dbReference>
<dbReference type="Gene3D" id="3.40.50.200">
    <property type="entry name" value="Peptidase S8/S53 domain"/>
    <property type="match status" value="1"/>
</dbReference>
<dbReference type="SUPFAM" id="SSF52743">
    <property type="entry name" value="Subtilisin-like"/>
    <property type="match status" value="1"/>
</dbReference>
<evidence type="ECO:0000256" key="5">
    <source>
        <dbReference type="PROSITE-ProRule" id="PRU01240"/>
    </source>
</evidence>
<dbReference type="PROSITE" id="PS50008">
    <property type="entry name" value="PIPLC_Y_DOMAIN"/>
    <property type="match status" value="1"/>
</dbReference>
<dbReference type="PANTHER" id="PTHR43806">
    <property type="entry name" value="PEPTIDASE S8"/>
    <property type="match status" value="1"/>
</dbReference>
<dbReference type="CDD" id="cd09598">
    <property type="entry name" value="M4_like"/>
    <property type="match status" value="1"/>
</dbReference>
<evidence type="ECO:0000256" key="2">
    <source>
        <dbReference type="ARBA" id="ARBA00022670"/>
    </source>
</evidence>
<name>A0ABY6BLD2_9GAMM</name>
<comment type="similarity">
    <text evidence="1 5">Belongs to the peptidase S8 family.</text>
</comment>
<organism evidence="8 9">
    <name type="scientific">Tahibacter amnicola</name>
    <dbReference type="NCBI Taxonomy" id="2976241"/>
    <lineage>
        <taxon>Bacteria</taxon>
        <taxon>Pseudomonadati</taxon>
        <taxon>Pseudomonadota</taxon>
        <taxon>Gammaproteobacteria</taxon>
        <taxon>Lysobacterales</taxon>
        <taxon>Rhodanobacteraceae</taxon>
        <taxon>Tahibacter</taxon>
    </lineage>
</organism>
<dbReference type="PRINTS" id="PR00723">
    <property type="entry name" value="SUBTILISIN"/>
</dbReference>
<feature type="domain" description="PI-PLC Y-box" evidence="7">
    <location>
        <begin position="729"/>
        <end position="751"/>
    </location>
</feature>
<dbReference type="PROSITE" id="PS51892">
    <property type="entry name" value="SUBTILASE"/>
    <property type="match status" value="1"/>
</dbReference>
<dbReference type="PANTHER" id="PTHR43806:SF11">
    <property type="entry name" value="CEREVISIN-RELATED"/>
    <property type="match status" value="1"/>
</dbReference>
<feature type="active site" description="Charge relay system" evidence="5">
    <location>
        <position position="398"/>
    </location>
</feature>
<feature type="region of interest" description="Disordered" evidence="6">
    <location>
        <begin position="575"/>
        <end position="594"/>
    </location>
</feature>
<dbReference type="InterPro" id="IPR000209">
    <property type="entry name" value="Peptidase_S8/S53_dom"/>
</dbReference>
<dbReference type="RefSeq" id="WP_261697194.1">
    <property type="nucleotide sequence ID" value="NZ_CP104694.1"/>
</dbReference>
<dbReference type="Pfam" id="PF00082">
    <property type="entry name" value="Peptidase_S8"/>
    <property type="match status" value="1"/>
</dbReference>
<gene>
    <name evidence="8" type="ORF">N4264_11590</name>
</gene>
<accession>A0ABY6BLD2</accession>
<evidence type="ECO:0000256" key="1">
    <source>
        <dbReference type="ARBA" id="ARBA00011073"/>
    </source>
</evidence>
<evidence type="ECO:0000259" key="7">
    <source>
        <dbReference type="PROSITE" id="PS50008"/>
    </source>
</evidence>
<reference evidence="8" key="1">
    <citation type="submission" date="2022-09" db="EMBL/GenBank/DDBJ databases">
        <title>Tahibacter sp. nov., isolated from a fresh water.</title>
        <authorList>
            <person name="Baek J.H."/>
            <person name="Lee J.K."/>
            <person name="Kim J.M."/>
            <person name="Jeon C.O."/>
        </authorList>
    </citation>
    <scope>NUCLEOTIDE SEQUENCE</scope>
    <source>
        <strain evidence="8">W38</strain>
    </source>
</reference>
<proteinExistence type="inferred from homology"/>
<keyword evidence="2 5" id="KW-0645">Protease</keyword>
<dbReference type="InterPro" id="IPR015500">
    <property type="entry name" value="Peptidase_S8_subtilisin-rel"/>
</dbReference>
<dbReference type="InterPro" id="IPR001711">
    <property type="entry name" value="PLipase_C_Pinositol-sp_Y"/>
</dbReference>
<dbReference type="InterPro" id="IPR050131">
    <property type="entry name" value="Peptidase_S8_subtilisin-like"/>
</dbReference>
<dbReference type="InterPro" id="IPR036852">
    <property type="entry name" value="Peptidase_S8/S53_dom_sf"/>
</dbReference>
<feature type="active site" description="Charge relay system" evidence="5">
    <location>
        <position position="171"/>
    </location>
</feature>
<evidence type="ECO:0000313" key="9">
    <source>
        <dbReference type="Proteomes" id="UP001064632"/>
    </source>
</evidence>
<keyword evidence="4 5" id="KW-0720">Serine protease</keyword>
<keyword evidence="3 5" id="KW-0378">Hydrolase</keyword>
<evidence type="ECO:0000313" key="8">
    <source>
        <dbReference type="EMBL" id="UXI70243.1"/>
    </source>
</evidence>